<dbReference type="Gene3D" id="2.60.120.260">
    <property type="entry name" value="Galactose-binding domain-like"/>
    <property type="match status" value="1"/>
</dbReference>
<dbReference type="PANTHER" id="PTHR42721:SF3">
    <property type="entry name" value="BETA-D-XYLOSIDASE 5-RELATED"/>
    <property type="match status" value="1"/>
</dbReference>
<dbReference type="Pfam" id="PF01915">
    <property type="entry name" value="Glyco_hydro_3_C"/>
    <property type="match status" value="1"/>
</dbReference>
<dbReference type="GO" id="GO:0045493">
    <property type="term" value="P:xylan catabolic process"/>
    <property type="evidence" value="ECO:0007669"/>
    <property type="project" value="InterPro"/>
</dbReference>
<dbReference type="Proteomes" id="UP000318416">
    <property type="component" value="Unassembled WGS sequence"/>
</dbReference>
<dbReference type="InterPro" id="IPR044993">
    <property type="entry name" value="BXL"/>
</dbReference>
<comment type="subcellular location">
    <subcellularLocation>
        <location evidence="1">Cytoplasm</location>
    </subcellularLocation>
</comment>
<dbReference type="InterPro" id="IPR013783">
    <property type="entry name" value="Ig-like_fold"/>
</dbReference>
<evidence type="ECO:0000259" key="8">
    <source>
        <dbReference type="PROSITE" id="PS51175"/>
    </source>
</evidence>
<evidence type="ECO:0000256" key="1">
    <source>
        <dbReference type="ARBA" id="ARBA00004496"/>
    </source>
</evidence>
<dbReference type="CDD" id="cd23343">
    <property type="entry name" value="beta-trefoil_FSCN_BglX-like"/>
    <property type="match status" value="1"/>
</dbReference>
<sequence>MPGKRAGSPPSDALTAARFAANFEALRSTSSEETHEAPAPHRRTTPCPTPRTETRGSPLDERVKDLVSRLELAEKIALLHQHAPAIPRLGLAAHVTGTEALHGVSWLGEATSFPQAVGLGASWNRELLRRVGEAVGTEVRAFHERPPREGRSAPVSLNVWAPVVNPLRHPLWGRNEEGYAEDPLLTAELATAFTRGLRGDHPVYWRTAPTLKHFLGYNNENDRTSTSGDLRPRVLNEYELPCYRGPVEAGAVAAVMPSYNLVNGRPAHVSPLIADELRKWRGGDGLLVCSDAEAPSNLVAAQRWYPDHATGHAAALRAGVDSFTDHGTDSPVTVGRLTEALERGLISEADIDAAVSRRLALRIMVGELDPELDPYAATGQEVIACADHRAPAREAARQAVVLLRNEGDLLPLPADARIAVVGPLGDDVLRDWYSGSLPYRVTLLDALRERLGAEAVTYTDGLDRIALRSTSTGGYLSTSADGLLAATGHQVGPAEQFAVQDWGQGVTTLQAHDGRYLTKDDYGILAATAGHPDEWVVQETFRLERGEDGRVRIQHLGSGHWVAVAAGSGAVTTYAPSRELAEPFVVRTVSAGAEAASRIAAEADVVIVVAGNDPHINGRETEDRADLALPPQQEELLRAARAANPRTVLALVSSYPYAVDWADREVPAVLWTAHGGQEGGRALADVLLGEHSPAGRLPQTWYRAGQQLPDLLDYDIIANRSTYLYLEDEPLYPFGHGLSYTSFRYGELAAVLDGSEAVVTLGIANSGARDGAEVVQLYSHALDSRVPTPLRRLQDFQRVELAAGEERVLTFRVPVAALGHWDVAHGRWTTDPGRYTLWAGASSADLRSTAELTLTGPAPEPRPALRSPVLARDFDASSGVRLVDRTPAEGEAVASQALGQLLFQDTDFGSGATSVTLTVARTAPGGASVEIHVGGAVTTAPVPPTGGRHAWTDVTVDLTEPVSGVQDLRLTLRGELRLAEIAFAG</sequence>
<evidence type="ECO:0000256" key="2">
    <source>
        <dbReference type="ARBA" id="ARBA00005336"/>
    </source>
</evidence>
<dbReference type="InterPro" id="IPR036962">
    <property type="entry name" value="Glyco_hydro_3_N_sf"/>
</dbReference>
<dbReference type="Pfam" id="PF03422">
    <property type="entry name" value="CBM_6"/>
    <property type="match status" value="1"/>
</dbReference>
<evidence type="ECO:0000256" key="6">
    <source>
        <dbReference type="ARBA" id="ARBA00023203"/>
    </source>
</evidence>
<dbReference type="PRINTS" id="PR00133">
    <property type="entry name" value="GLHYDRLASE3"/>
</dbReference>
<dbReference type="GO" id="GO:0031222">
    <property type="term" value="P:arabinan catabolic process"/>
    <property type="evidence" value="ECO:0007669"/>
    <property type="project" value="TreeGrafter"/>
</dbReference>
<dbReference type="Pfam" id="PF14310">
    <property type="entry name" value="Fn3-like"/>
    <property type="match status" value="1"/>
</dbReference>
<dbReference type="InterPro" id="IPR017853">
    <property type="entry name" value="GH"/>
</dbReference>
<accession>A0A561ELA2</accession>
<dbReference type="GO" id="GO:0005737">
    <property type="term" value="C:cytoplasm"/>
    <property type="evidence" value="ECO:0007669"/>
    <property type="project" value="UniProtKB-SubCell"/>
</dbReference>
<dbReference type="SUPFAM" id="SSF51445">
    <property type="entry name" value="(Trans)glycosidases"/>
    <property type="match status" value="1"/>
</dbReference>
<dbReference type="Gene3D" id="2.60.120.380">
    <property type="match status" value="1"/>
</dbReference>
<comment type="similarity">
    <text evidence="2">Belongs to the glycosyl hydrolase 3 family.</text>
</comment>
<dbReference type="AlphaFoldDB" id="A0A561ELA2"/>
<dbReference type="GO" id="GO:0030246">
    <property type="term" value="F:carbohydrate binding"/>
    <property type="evidence" value="ECO:0007669"/>
    <property type="project" value="InterPro"/>
</dbReference>
<evidence type="ECO:0000256" key="5">
    <source>
        <dbReference type="ARBA" id="ARBA00022801"/>
    </source>
</evidence>
<evidence type="ECO:0000256" key="3">
    <source>
        <dbReference type="ARBA" id="ARBA00022490"/>
    </source>
</evidence>
<dbReference type="InterPro" id="IPR026891">
    <property type="entry name" value="Fn3-like"/>
</dbReference>
<protein>
    <submittedName>
        <fullName evidence="9">Beta-glucosidase</fullName>
    </submittedName>
</protein>
<dbReference type="InterPro" id="IPR036881">
    <property type="entry name" value="Glyco_hydro_3_C_sf"/>
</dbReference>
<keyword evidence="3" id="KW-0963">Cytoplasm</keyword>
<dbReference type="InterPro" id="IPR022768">
    <property type="entry name" value="Fascin-like_dom"/>
</dbReference>
<evidence type="ECO:0000256" key="7">
    <source>
        <dbReference type="SAM" id="MobiDB-lite"/>
    </source>
</evidence>
<dbReference type="InterPro" id="IPR008979">
    <property type="entry name" value="Galactose-bd-like_sf"/>
</dbReference>
<keyword evidence="4" id="KW-0732">Signal</keyword>
<dbReference type="Gene3D" id="3.20.20.300">
    <property type="entry name" value="Glycoside hydrolase, family 3, N-terminal domain"/>
    <property type="match status" value="1"/>
</dbReference>
<evidence type="ECO:0000313" key="9">
    <source>
        <dbReference type="EMBL" id="TWE16396.1"/>
    </source>
</evidence>
<dbReference type="SMART" id="SM00606">
    <property type="entry name" value="CBD_IV"/>
    <property type="match status" value="1"/>
</dbReference>
<comment type="caution">
    <text evidence="9">The sequence shown here is derived from an EMBL/GenBank/DDBJ whole genome shotgun (WGS) entry which is preliminary data.</text>
</comment>
<dbReference type="InterPro" id="IPR008999">
    <property type="entry name" value="Actin-crosslinking"/>
</dbReference>
<dbReference type="CDD" id="cd04084">
    <property type="entry name" value="CBM6_xylanase-like"/>
    <property type="match status" value="1"/>
</dbReference>
<keyword evidence="6" id="KW-0009">Actin-binding</keyword>
<dbReference type="SUPFAM" id="SSF52279">
    <property type="entry name" value="Beta-D-glucan exohydrolase, C-terminal domain"/>
    <property type="match status" value="1"/>
</dbReference>
<evidence type="ECO:0000256" key="4">
    <source>
        <dbReference type="ARBA" id="ARBA00022729"/>
    </source>
</evidence>
<feature type="domain" description="CBM6" evidence="8">
    <location>
        <begin position="867"/>
        <end position="984"/>
    </location>
</feature>
<name>A0A561ELA2_9ACTN</name>
<dbReference type="InterPro" id="IPR005084">
    <property type="entry name" value="CBM6"/>
</dbReference>
<dbReference type="SUPFAM" id="SSF50405">
    <property type="entry name" value="Actin-crosslinking proteins"/>
    <property type="match status" value="1"/>
</dbReference>
<dbReference type="GO" id="GO:0030674">
    <property type="term" value="F:protein-macromolecule adaptor activity"/>
    <property type="evidence" value="ECO:0007669"/>
    <property type="project" value="InterPro"/>
</dbReference>
<dbReference type="InterPro" id="IPR001764">
    <property type="entry name" value="Glyco_hydro_3_N"/>
</dbReference>
<dbReference type="SMART" id="SM01217">
    <property type="entry name" value="Fn3_like"/>
    <property type="match status" value="1"/>
</dbReference>
<dbReference type="GO" id="GO:0046556">
    <property type="term" value="F:alpha-L-arabinofuranosidase activity"/>
    <property type="evidence" value="ECO:0007669"/>
    <property type="project" value="TreeGrafter"/>
</dbReference>
<dbReference type="GO" id="GO:0051015">
    <property type="term" value="F:actin filament binding"/>
    <property type="evidence" value="ECO:0007669"/>
    <property type="project" value="InterPro"/>
</dbReference>
<reference evidence="9 10" key="1">
    <citation type="submission" date="2019-06" db="EMBL/GenBank/DDBJ databases">
        <title>Sequencing the genomes of 1000 actinobacteria strains.</title>
        <authorList>
            <person name="Klenk H.-P."/>
        </authorList>
    </citation>
    <scope>NUCLEOTIDE SEQUENCE [LARGE SCALE GENOMIC DNA]</scope>
    <source>
        <strain evidence="9 10">DSM 41649</strain>
    </source>
</reference>
<dbReference type="InterPro" id="IPR002772">
    <property type="entry name" value="Glyco_hydro_3_C"/>
</dbReference>
<dbReference type="Pfam" id="PF00933">
    <property type="entry name" value="Glyco_hydro_3"/>
    <property type="match status" value="1"/>
</dbReference>
<dbReference type="EMBL" id="VIVR01000001">
    <property type="protein sequence ID" value="TWE16396.1"/>
    <property type="molecule type" value="Genomic_DNA"/>
</dbReference>
<dbReference type="PANTHER" id="PTHR42721">
    <property type="entry name" value="SUGAR HYDROLASE-RELATED"/>
    <property type="match status" value="1"/>
</dbReference>
<feature type="compositionally biased region" description="Basic and acidic residues" evidence="7">
    <location>
        <begin position="30"/>
        <end position="39"/>
    </location>
</feature>
<keyword evidence="10" id="KW-1185">Reference proteome</keyword>
<dbReference type="Pfam" id="PF06268">
    <property type="entry name" value="Fascin"/>
    <property type="match status" value="1"/>
</dbReference>
<feature type="region of interest" description="Disordered" evidence="7">
    <location>
        <begin position="25"/>
        <end position="59"/>
    </location>
</feature>
<dbReference type="GO" id="GO:0009044">
    <property type="term" value="F:xylan 1,4-beta-xylosidase activity"/>
    <property type="evidence" value="ECO:0007669"/>
    <property type="project" value="InterPro"/>
</dbReference>
<dbReference type="Gene3D" id="3.40.50.1700">
    <property type="entry name" value="Glycoside hydrolase family 3 C-terminal domain"/>
    <property type="match status" value="1"/>
</dbReference>
<keyword evidence="5" id="KW-0378">Hydrolase</keyword>
<dbReference type="Gene3D" id="2.60.40.10">
    <property type="entry name" value="Immunoglobulins"/>
    <property type="match status" value="1"/>
</dbReference>
<dbReference type="PROSITE" id="PS51175">
    <property type="entry name" value="CBM6"/>
    <property type="match status" value="1"/>
</dbReference>
<gene>
    <name evidence="9" type="ORF">FB465_1378</name>
</gene>
<dbReference type="SUPFAM" id="SSF49785">
    <property type="entry name" value="Galactose-binding domain-like"/>
    <property type="match status" value="1"/>
</dbReference>
<proteinExistence type="inferred from homology"/>
<evidence type="ECO:0000313" key="10">
    <source>
        <dbReference type="Proteomes" id="UP000318416"/>
    </source>
</evidence>
<dbReference type="InterPro" id="IPR006584">
    <property type="entry name" value="Cellulose-bd_IV"/>
</dbReference>
<organism evidence="9 10">
    <name type="scientific">Kitasatospora atroaurantiaca</name>
    <dbReference type="NCBI Taxonomy" id="285545"/>
    <lineage>
        <taxon>Bacteria</taxon>
        <taxon>Bacillati</taxon>
        <taxon>Actinomycetota</taxon>
        <taxon>Actinomycetes</taxon>
        <taxon>Kitasatosporales</taxon>
        <taxon>Streptomycetaceae</taxon>
        <taxon>Kitasatospora</taxon>
    </lineage>
</organism>